<proteinExistence type="predicted"/>
<dbReference type="SUPFAM" id="SSF55144">
    <property type="entry name" value="LigT-like"/>
    <property type="match status" value="1"/>
</dbReference>
<protein>
    <recommendedName>
        <fullName evidence="3">Cyclic phosphodiesterase</fullName>
    </recommendedName>
</protein>
<dbReference type="InterPro" id="IPR012386">
    <property type="entry name" value="Cyclic-nucl_3Pdiesterase"/>
</dbReference>
<evidence type="ECO:0000313" key="1">
    <source>
        <dbReference type="EMBL" id="ELR12139.1"/>
    </source>
</evidence>
<dbReference type="GO" id="GO:0009187">
    <property type="term" value="P:cyclic nucleotide metabolic process"/>
    <property type="evidence" value="ECO:0007669"/>
    <property type="project" value="TreeGrafter"/>
</dbReference>
<name>L8GH45_ACACF</name>
<organism evidence="1 2">
    <name type="scientific">Acanthamoeba castellanii (strain ATCC 30010 / Neff)</name>
    <dbReference type="NCBI Taxonomy" id="1257118"/>
    <lineage>
        <taxon>Eukaryota</taxon>
        <taxon>Amoebozoa</taxon>
        <taxon>Discosea</taxon>
        <taxon>Longamoebia</taxon>
        <taxon>Centramoebida</taxon>
        <taxon>Acanthamoebidae</taxon>
        <taxon>Acanthamoeba</taxon>
    </lineage>
</organism>
<gene>
    <name evidence="1" type="ORF">ACA1_140230</name>
</gene>
<dbReference type="PANTHER" id="PTHR28141:SF1">
    <property type="entry name" value="2',3'-CYCLIC-NUCLEOTIDE 3'-PHOSPHODIESTERASE"/>
    <property type="match status" value="1"/>
</dbReference>
<keyword evidence="2" id="KW-1185">Reference proteome</keyword>
<dbReference type="VEuPathDB" id="AmoebaDB:ACA1_140230"/>
<evidence type="ECO:0008006" key="3">
    <source>
        <dbReference type="Google" id="ProtNLM"/>
    </source>
</evidence>
<dbReference type="Pfam" id="PF07823">
    <property type="entry name" value="CPDase"/>
    <property type="match status" value="1"/>
</dbReference>
<dbReference type="OrthoDB" id="514292at2759"/>
<dbReference type="EMBL" id="KB008128">
    <property type="protein sequence ID" value="ELR12139.1"/>
    <property type="molecule type" value="Genomic_DNA"/>
</dbReference>
<dbReference type="KEGG" id="acan:ACA1_140230"/>
<sequence length="191" mass="21185">MADSDAKYSLWLMPDRNSHQWDLLTQTIEALRKDEQQHGKPPPVFVPHLTLLGSVSGVGLAELKERVETLAHSCGGVPLRVWLHDLGKGSTFHQCVFIHARKTPELLKAYTHAQQVFGRAQPGSQATFMPHVSLLYADIPDSTKDRIIAHLQAEGRLSEKAASFNANSIHIWRTDGDEASWHEVASIPLVG</sequence>
<dbReference type="AlphaFoldDB" id="L8GH45"/>
<dbReference type="InterPro" id="IPR009097">
    <property type="entry name" value="Cyclic_Pdiesterase"/>
</dbReference>
<reference evidence="1 2" key="1">
    <citation type="journal article" date="2013" name="Genome Biol.">
        <title>Genome of Acanthamoeba castellanii highlights extensive lateral gene transfer and early evolution of tyrosine kinase signaling.</title>
        <authorList>
            <person name="Clarke M."/>
            <person name="Lohan A.J."/>
            <person name="Liu B."/>
            <person name="Lagkouvardos I."/>
            <person name="Roy S."/>
            <person name="Zafar N."/>
            <person name="Bertelli C."/>
            <person name="Schilde C."/>
            <person name="Kianianmomeni A."/>
            <person name="Burglin T.R."/>
            <person name="Frech C."/>
            <person name="Turcotte B."/>
            <person name="Kopec K.O."/>
            <person name="Synnott J.M."/>
            <person name="Choo C."/>
            <person name="Paponov I."/>
            <person name="Finkler A."/>
            <person name="Soon Heng Tan C."/>
            <person name="Hutchins A.P."/>
            <person name="Weinmeier T."/>
            <person name="Rattei T."/>
            <person name="Chu J.S."/>
            <person name="Gimenez G."/>
            <person name="Irimia M."/>
            <person name="Rigden D.J."/>
            <person name="Fitzpatrick D.A."/>
            <person name="Lorenzo-Morales J."/>
            <person name="Bateman A."/>
            <person name="Chiu C.H."/>
            <person name="Tang P."/>
            <person name="Hegemann P."/>
            <person name="Fromm H."/>
            <person name="Raoult D."/>
            <person name="Greub G."/>
            <person name="Miranda-Saavedra D."/>
            <person name="Chen N."/>
            <person name="Nash P."/>
            <person name="Ginger M.L."/>
            <person name="Horn M."/>
            <person name="Schaap P."/>
            <person name="Caler L."/>
            <person name="Loftus B."/>
        </authorList>
    </citation>
    <scope>NUCLEOTIDE SEQUENCE [LARGE SCALE GENOMIC DNA]</scope>
    <source>
        <strain evidence="1 2">Neff</strain>
    </source>
</reference>
<evidence type="ECO:0000313" key="2">
    <source>
        <dbReference type="Proteomes" id="UP000011083"/>
    </source>
</evidence>
<dbReference type="GO" id="GO:0004113">
    <property type="term" value="F:2',3'-cyclic-nucleotide 3'-phosphodiesterase activity"/>
    <property type="evidence" value="ECO:0007669"/>
    <property type="project" value="TreeGrafter"/>
</dbReference>
<dbReference type="STRING" id="1257118.L8GH45"/>
<dbReference type="GeneID" id="14912632"/>
<dbReference type="Proteomes" id="UP000011083">
    <property type="component" value="Unassembled WGS sequence"/>
</dbReference>
<accession>L8GH45</accession>
<dbReference type="RefSeq" id="XP_004334152.1">
    <property type="nucleotide sequence ID" value="XM_004334104.1"/>
</dbReference>
<dbReference type="PANTHER" id="PTHR28141">
    <property type="entry name" value="2',3'-CYCLIC-NUCLEOTIDE 3'-PHOSPHODIESTERASE"/>
    <property type="match status" value="1"/>
</dbReference>
<dbReference type="Gene3D" id="3.90.1140.10">
    <property type="entry name" value="Cyclic phosphodiesterase"/>
    <property type="match status" value="1"/>
</dbReference>